<evidence type="ECO:0000313" key="8">
    <source>
        <dbReference type="Proteomes" id="UP000230069"/>
    </source>
</evidence>
<dbReference type="FunFam" id="1.25.40.10:FF:000385">
    <property type="entry name" value="Pentatricopeptide repeat-containing protein mitochondrial"/>
    <property type="match status" value="1"/>
</dbReference>
<evidence type="ECO:0000256" key="1">
    <source>
        <dbReference type="ARBA" id="ARBA00004173"/>
    </source>
</evidence>
<comment type="similarity">
    <text evidence="2">Belongs to the PPR family. P subfamily.</text>
</comment>
<evidence type="ECO:0000313" key="7">
    <source>
        <dbReference type="EMBL" id="PIA26904.1"/>
    </source>
</evidence>
<comment type="subcellular location">
    <subcellularLocation>
        <location evidence="1">Mitochondrion</location>
    </subcellularLocation>
</comment>
<keyword evidence="4" id="KW-0809">Transit peptide</keyword>
<dbReference type="PANTHER" id="PTHR45717">
    <property type="entry name" value="OS12G0527900 PROTEIN"/>
    <property type="match status" value="1"/>
</dbReference>
<gene>
    <name evidence="7" type="ORF">AQUCO_08600053v1</name>
</gene>
<organism evidence="7 8">
    <name type="scientific">Aquilegia coerulea</name>
    <name type="common">Rocky mountain columbine</name>
    <dbReference type="NCBI Taxonomy" id="218851"/>
    <lineage>
        <taxon>Eukaryota</taxon>
        <taxon>Viridiplantae</taxon>
        <taxon>Streptophyta</taxon>
        <taxon>Embryophyta</taxon>
        <taxon>Tracheophyta</taxon>
        <taxon>Spermatophyta</taxon>
        <taxon>Magnoliopsida</taxon>
        <taxon>Ranunculales</taxon>
        <taxon>Ranunculaceae</taxon>
        <taxon>Thalictroideae</taxon>
        <taxon>Aquilegia</taxon>
    </lineage>
</organism>
<proteinExistence type="inferred from homology"/>
<dbReference type="PROSITE" id="PS51375">
    <property type="entry name" value="PPR"/>
    <property type="match status" value="1"/>
</dbReference>
<dbReference type="PANTHER" id="PTHR45717:SF20">
    <property type="entry name" value="OS07G0598500 PROTEIN"/>
    <property type="match status" value="1"/>
</dbReference>
<keyword evidence="8" id="KW-1185">Reference proteome</keyword>
<dbReference type="Proteomes" id="UP000230069">
    <property type="component" value="Unassembled WGS sequence"/>
</dbReference>
<dbReference type="OrthoDB" id="429961at2759"/>
<feature type="repeat" description="PPR" evidence="6">
    <location>
        <begin position="177"/>
        <end position="211"/>
    </location>
</feature>
<sequence length="509" mass="57753">MNQFRLTNLKSKTHFIETIFQNKISSKLVHTGRYSKKNGGGGNLYTRISPLGDPNVSLVSELNKWVEEKKRVKVSELQRIIRDLRKRRRYSHALEVSEWMGSKGVCKFTSSEHAVQLDLIGRARGLDSAESYFNSLGDEEKTEKTYGALLNCYVKACLADKSLTLMQKMKELSFASSALCYNDLMCLYTNTGEYEKVPELLKEMKENGVTPDNFSYRICINSYGAQSNIEEMEKVLTEMKDQPNLTMDWNTYASVANFYIKSGHKDKAVASLKLSEEKLASKDGLGYNHLISLYASLGDKAEMTRLWELKKSACKRKYINIDYITMLTSLVRLDDLEEAEKLLKEWESSGNSYDFRVPNVLLIAYSKKGLVEKAEALLTGITEKGKIPIPNSWGILAGGYAKKCEMENALRCMKMAFSVSNGSWKPNPKTISSILQWLGDEGKVDDVEAFVESLKAFRPMDKIMYHALIKANVRADKDVKDILESMKTDKIDEDEDIQKILSLKQDISE</sequence>
<dbReference type="Gene3D" id="1.25.40.10">
    <property type="entry name" value="Tetratricopeptide repeat domain"/>
    <property type="match status" value="3"/>
</dbReference>
<evidence type="ECO:0008006" key="9">
    <source>
        <dbReference type="Google" id="ProtNLM"/>
    </source>
</evidence>
<dbReference type="FunCoup" id="A0A2G5C6I2">
    <property type="interactions" value="779"/>
</dbReference>
<dbReference type="AlphaFoldDB" id="A0A2G5C6I2"/>
<dbReference type="InParanoid" id="A0A2G5C6I2"/>
<dbReference type="GO" id="GO:0003729">
    <property type="term" value="F:mRNA binding"/>
    <property type="evidence" value="ECO:0007669"/>
    <property type="project" value="UniProtKB-ARBA"/>
</dbReference>
<evidence type="ECO:0000256" key="4">
    <source>
        <dbReference type="ARBA" id="ARBA00022946"/>
    </source>
</evidence>
<dbReference type="Pfam" id="PF13041">
    <property type="entry name" value="PPR_2"/>
    <property type="match status" value="1"/>
</dbReference>
<dbReference type="Pfam" id="PF01535">
    <property type="entry name" value="PPR"/>
    <property type="match status" value="3"/>
</dbReference>
<keyword evidence="3" id="KW-0677">Repeat</keyword>
<dbReference type="InterPro" id="IPR002885">
    <property type="entry name" value="PPR_rpt"/>
</dbReference>
<reference evidence="7 8" key="1">
    <citation type="submission" date="2017-09" db="EMBL/GenBank/DDBJ databases">
        <title>WGS assembly of Aquilegia coerulea Goldsmith.</title>
        <authorList>
            <person name="Hodges S."/>
            <person name="Kramer E."/>
            <person name="Nordborg M."/>
            <person name="Tomkins J."/>
            <person name="Borevitz J."/>
            <person name="Derieg N."/>
            <person name="Yan J."/>
            <person name="Mihaltcheva S."/>
            <person name="Hayes R.D."/>
            <person name="Rokhsar D."/>
        </authorList>
    </citation>
    <scope>NUCLEOTIDE SEQUENCE [LARGE SCALE GENOMIC DNA]</scope>
    <source>
        <strain evidence="8">cv. Goldsmith</strain>
    </source>
</reference>
<dbReference type="NCBIfam" id="TIGR00756">
    <property type="entry name" value="PPR"/>
    <property type="match status" value="3"/>
</dbReference>
<keyword evidence="5" id="KW-0496">Mitochondrion</keyword>
<dbReference type="GO" id="GO:0005739">
    <property type="term" value="C:mitochondrion"/>
    <property type="evidence" value="ECO:0007669"/>
    <property type="project" value="UniProtKB-SubCell"/>
</dbReference>
<evidence type="ECO:0000256" key="3">
    <source>
        <dbReference type="ARBA" id="ARBA00022737"/>
    </source>
</evidence>
<evidence type="ECO:0000256" key="2">
    <source>
        <dbReference type="ARBA" id="ARBA00007626"/>
    </source>
</evidence>
<accession>A0A2G5C6I2</accession>
<evidence type="ECO:0000256" key="6">
    <source>
        <dbReference type="PROSITE-ProRule" id="PRU00708"/>
    </source>
</evidence>
<dbReference type="EMBL" id="KZ305103">
    <property type="protein sequence ID" value="PIA26904.1"/>
    <property type="molecule type" value="Genomic_DNA"/>
</dbReference>
<dbReference type="InterPro" id="IPR011990">
    <property type="entry name" value="TPR-like_helical_dom_sf"/>
</dbReference>
<evidence type="ECO:0000256" key="5">
    <source>
        <dbReference type="ARBA" id="ARBA00023128"/>
    </source>
</evidence>
<protein>
    <recommendedName>
        <fullName evidence="9">Pentacotripeptide-repeat region of PRORP domain-containing protein</fullName>
    </recommendedName>
</protein>
<name>A0A2G5C6I2_AQUCA</name>
<dbReference type="STRING" id="218851.A0A2G5C6I2"/>